<comment type="caution">
    <text evidence="1">The sequence shown here is derived from an EMBL/GenBank/DDBJ whole genome shotgun (WGS) entry which is preliminary data.</text>
</comment>
<name>A0A8S3XSH4_PARAO</name>
<dbReference type="Proteomes" id="UP000691718">
    <property type="component" value="Unassembled WGS sequence"/>
</dbReference>
<protein>
    <submittedName>
        <fullName evidence="1">(apollo) hypothetical protein</fullName>
    </submittedName>
</protein>
<dbReference type="EMBL" id="CAJQZP010001271">
    <property type="protein sequence ID" value="CAG5035401.1"/>
    <property type="molecule type" value="Genomic_DNA"/>
</dbReference>
<gene>
    <name evidence="1" type="ORF">PAPOLLO_LOCUS20544</name>
</gene>
<dbReference type="OrthoDB" id="7487704at2759"/>
<proteinExistence type="predicted"/>
<evidence type="ECO:0000313" key="2">
    <source>
        <dbReference type="Proteomes" id="UP000691718"/>
    </source>
</evidence>
<keyword evidence="2" id="KW-1185">Reference proteome</keyword>
<evidence type="ECO:0000313" key="1">
    <source>
        <dbReference type="EMBL" id="CAG5035401.1"/>
    </source>
</evidence>
<reference evidence="1" key="1">
    <citation type="submission" date="2021-04" db="EMBL/GenBank/DDBJ databases">
        <authorList>
            <person name="Tunstrom K."/>
        </authorList>
    </citation>
    <scope>NUCLEOTIDE SEQUENCE</scope>
</reference>
<sequence length="162" mass="18158">MTRQISPMIQGVEKFITKRGTRYPERVMHHTKASVSLMIAGSADGQILPPYVGYTKHKIYIIHGFLTSLKVQDAIQVLSRIPTQSNNSSRQREAVDESVGTLLNDMRYGNMGVKELKRKRKLDVVAGKSVSESTEDYVDSEVTQGFGPCVDIKTTKKNKITR</sequence>
<accession>A0A8S3XSH4</accession>
<organism evidence="1 2">
    <name type="scientific">Parnassius apollo</name>
    <name type="common">Apollo butterfly</name>
    <name type="synonym">Papilio apollo</name>
    <dbReference type="NCBI Taxonomy" id="110799"/>
    <lineage>
        <taxon>Eukaryota</taxon>
        <taxon>Metazoa</taxon>
        <taxon>Ecdysozoa</taxon>
        <taxon>Arthropoda</taxon>
        <taxon>Hexapoda</taxon>
        <taxon>Insecta</taxon>
        <taxon>Pterygota</taxon>
        <taxon>Neoptera</taxon>
        <taxon>Endopterygota</taxon>
        <taxon>Lepidoptera</taxon>
        <taxon>Glossata</taxon>
        <taxon>Ditrysia</taxon>
        <taxon>Papilionoidea</taxon>
        <taxon>Papilionidae</taxon>
        <taxon>Parnassiinae</taxon>
        <taxon>Parnassini</taxon>
        <taxon>Parnassius</taxon>
        <taxon>Parnassius</taxon>
    </lineage>
</organism>
<dbReference type="AlphaFoldDB" id="A0A8S3XSH4"/>